<dbReference type="Proteomes" id="UP000000724">
    <property type="component" value="Contig Pc00c21"/>
</dbReference>
<dbReference type="AlphaFoldDB" id="B6HJP5"/>
<dbReference type="VEuPathDB" id="FungiDB:PCH_Pc21g06780"/>
<proteinExistence type="predicted"/>
<sequence>MLVNDMGGNNSANPGLLDETEIKEQKEQGLEIENRKLKTERQNRAKSRGRINKMGWLRRNKISGQTETAESHCMVYDACNISHALRSSKRRAPKIIQEVVSCS</sequence>
<feature type="region of interest" description="Disordered" evidence="1">
    <location>
        <begin position="1"/>
        <end position="21"/>
    </location>
</feature>
<accession>B6HJP5</accession>
<dbReference type="HOGENOM" id="CLU_2264614_0_0_1"/>
<dbReference type="EMBL" id="AM920436">
    <property type="protein sequence ID" value="CAP95575.1"/>
    <property type="molecule type" value="Genomic_DNA"/>
</dbReference>
<evidence type="ECO:0000313" key="2">
    <source>
        <dbReference type="EMBL" id="CAP95575.1"/>
    </source>
</evidence>
<protein>
    <submittedName>
        <fullName evidence="2">Uncharacterized protein</fullName>
    </submittedName>
</protein>
<evidence type="ECO:0000313" key="3">
    <source>
        <dbReference type="Proteomes" id="UP000000724"/>
    </source>
</evidence>
<name>B6HJP5_PENRW</name>
<organism evidence="2 3">
    <name type="scientific">Penicillium rubens (strain ATCC 28089 / DSM 1075 / NRRL 1951 / Wisconsin 54-1255)</name>
    <name type="common">Penicillium chrysogenum</name>
    <dbReference type="NCBI Taxonomy" id="500485"/>
    <lineage>
        <taxon>Eukaryota</taxon>
        <taxon>Fungi</taxon>
        <taxon>Dikarya</taxon>
        <taxon>Ascomycota</taxon>
        <taxon>Pezizomycotina</taxon>
        <taxon>Eurotiomycetes</taxon>
        <taxon>Eurotiomycetidae</taxon>
        <taxon>Eurotiales</taxon>
        <taxon>Aspergillaceae</taxon>
        <taxon>Penicillium</taxon>
        <taxon>Penicillium chrysogenum species complex</taxon>
    </lineage>
</organism>
<keyword evidence="3" id="KW-1185">Reference proteome</keyword>
<evidence type="ECO:0000256" key="1">
    <source>
        <dbReference type="SAM" id="MobiDB-lite"/>
    </source>
</evidence>
<gene>
    <name evidence="2" type="ORF">Pc21g06780</name>
    <name evidence="2" type="ORF">PCH_Pc21g06780</name>
</gene>
<reference evidence="2 3" key="1">
    <citation type="journal article" date="2008" name="Nat. Biotechnol.">
        <title>Genome sequencing and analysis of the filamentous fungus Penicillium chrysogenum.</title>
        <authorList>
            <person name="van den Berg M.A."/>
            <person name="Albang R."/>
            <person name="Albermann K."/>
            <person name="Badger J.H."/>
            <person name="Daran J.-M."/>
            <person name="Driessen A.J.M."/>
            <person name="Garcia-Estrada C."/>
            <person name="Fedorova N.D."/>
            <person name="Harris D.M."/>
            <person name="Heijne W.H.M."/>
            <person name="Joardar V.S."/>
            <person name="Kiel J.A.K.W."/>
            <person name="Kovalchuk A."/>
            <person name="Martin J.F."/>
            <person name="Nierman W.C."/>
            <person name="Nijland J.G."/>
            <person name="Pronk J.T."/>
            <person name="Roubos J.A."/>
            <person name="van der Klei I.J."/>
            <person name="van Peij N.N.M.E."/>
            <person name="Veenhuis M."/>
            <person name="von Doehren H."/>
            <person name="Wagner C."/>
            <person name="Wortman J.R."/>
            <person name="Bovenberg R.A.L."/>
        </authorList>
    </citation>
    <scope>NUCLEOTIDE SEQUENCE [LARGE SCALE GENOMIC DNA]</scope>
    <source>
        <strain evidence="3">ATCC 28089 / DSM 1075 / NRRL 1951 / Wisconsin 54-1255</strain>
    </source>
</reference>